<proteinExistence type="predicted"/>
<accession>A0A5D4QYR5</accession>
<evidence type="ECO:0000313" key="3">
    <source>
        <dbReference type="Proteomes" id="UP000322139"/>
    </source>
</evidence>
<name>A0A5D4QYR5_9BACI</name>
<dbReference type="RefSeq" id="WP_148976509.1">
    <property type="nucleotide sequence ID" value="NZ_JBNIKU010000001.1"/>
</dbReference>
<dbReference type="InterPro" id="IPR010690">
    <property type="entry name" value="YqfD"/>
</dbReference>
<dbReference type="NCBIfam" id="TIGR02876">
    <property type="entry name" value="spore_yqfD"/>
    <property type="match status" value="1"/>
</dbReference>
<gene>
    <name evidence="2" type="primary">yqfD</name>
    <name evidence="2" type="ORF">FZD51_20795</name>
</gene>
<feature type="transmembrane region" description="Helical" evidence="1">
    <location>
        <begin position="91"/>
        <end position="112"/>
    </location>
</feature>
<dbReference type="PIRSF" id="PIRSF029895">
    <property type="entry name" value="SpoIV"/>
    <property type="match status" value="1"/>
</dbReference>
<evidence type="ECO:0000256" key="1">
    <source>
        <dbReference type="SAM" id="Phobius"/>
    </source>
</evidence>
<organism evidence="2 3">
    <name type="scientific">Bacillus infantis</name>
    <dbReference type="NCBI Taxonomy" id="324767"/>
    <lineage>
        <taxon>Bacteria</taxon>
        <taxon>Bacillati</taxon>
        <taxon>Bacillota</taxon>
        <taxon>Bacilli</taxon>
        <taxon>Bacillales</taxon>
        <taxon>Bacillaceae</taxon>
        <taxon>Bacillus</taxon>
    </lineage>
</organism>
<keyword evidence="1" id="KW-0812">Transmembrane</keyword>
<dbReference type="Pfam" id="PF06898">
    <property type="entry name" value="YqfD"/>
    <property type="match status" value="1"/>
</dbReference>
<reference evidence="2 3" key="1">
    <citation type="submission" date="2019-08" db="EMBL/GenBank/DDBJ databases">
        <title>Bacillus genomes from the desert of Cuatro Cienegas, Coahuila.</title>
        <authorList>
            <person name="Olmedo-Alvarez G."/>
        </authorList>
    </citation>
    <scope>NUCLEOTIDE SEQUENCE [LARGE SCALE GENOMIC DNA]</scope>
    <source>
        <strain evidence="2 3">CH446_14T</strain>
    </source>
</reference>
<keyword evidence="1" id="KW-1133">Transmembrane helix</keyword>
<keyword evidence="1" id="KW-0472">Membrane</keyword>
<sequence length="397" mass="45117">MKNQWIAFYSGIITVKAAGSGIERLINSLTRNGIMVWQVKRHGEQAVTFKIKLTDVKRLRASVRKSGCRIEFLHRAGLPFLMKRSLKNSGFLFGAASFLVILILLSNMVWGIEIKGADPATEYKIRRQLDEMGIHKGKLQFFVKNVEGIQRELSNEVDEITWVGVELKGTTYHFQVVEKNEPDKPELLSPRHLVAKKKAVILDMFVEEGKPVVSLNDHVIPGQLLVSGIIGQDGQTQTVPAKGEIWGETWYKSEVKLPLKSTLQVFSGEEKRKYYFDIGNFSIPVWGFGKPEFSEYEIEENRKDIKFLKWTLPLGFTSRTMRESETVTRIYSNEEAFEVAKDLARKDIKNSLSEDAKIKGENILHQSVENGKVFIAIHFQIIENIAEGQSIIQGDTE</sequence>
<dbReference type="AlphaFoldDB" id="A0A5D4QYR5"/>
<dbReference type="Proteomes" id="UP000322139">
    <property type="component" value="Unassembled WGS sequence"/>
</dbReference>
<protein>
    <submittedName>
        <fullName evidence="2">Sporulation protein YqfD</fullName>
    </submittedName>
</protein>
<dbReference type="EMBL" id="VTER01000012">
    <property type="protein sequence ID" value="TYS44315.1"/>
    <property type="molecule type" value="Genomic_DNA"/>
</dbReference>
<evidence type="ECO:0000313" key="2">
    <source>
        <dbReference type="EMBL" id="TYS44315.1"/>
    </source>
</evidence>
<comment type="caution">
    <text evidence="2">The sequence shown here is derived from an EMBL/GenBank/DDBJ whole genome shotgun (WGS) entry which is preliminary data.</text>
</comment>